<sequence length="796" mass="88979">MEPRAKVKSAEWILQNLRDKLSESPEELHRHIRESLEDLVQPNSRMNVLHILAESKQTKEDVALLLRFVIRQLPTLLSNHRDPDGRTPLHIAIASRNETFVEAVLDCVRDGLEGILATQDFSGASCLHVAVRNSKDAVGRRLLETLIDRVPPDAWMCQDKQGLTPLHRVTHFHLYMDAQEEVVSRLATRCGDALLLQHPMSVYLYHLGSRREGNSGDFWGCPESTRDNENSLDSNSEHTLFCFIPQAPKDDSQALKAQDYVDTFGQNPAPRLALVLLPGDRLQIATPARRPLRLHQALRPHSEGRGRNDLAFIFGNLLSAGVQKIFHLVVSEKPNRPHTDHAIRNALLPFDIEILEWAKPDLCPDTIIHAAPNVRQLTLCWTGSNVALRAWSQPDALPQLRLLKRLTLKLVENPLEDHKDIQDNVLVFQRRLNLLRRGLEIHTVFPRQSERDDPELKWFAKMQIVSNIVTRLSMKLSVPVARIGLFGDHVDVLGNAILRTKIQLVDYNEPGSTWRGARTGHCTEVAEAIVQIAPFSRIYFYGVLGPADGGVQDPLRTNLRALTAEALENARQKVDILCIMSPLVGKFTTARHADDHDRRNYENALEMCRQQGLIVLQGGDEDLGLLGDDAIRISSVGEATVRTGWTNPIVSDFVFPGRITIVGEEEEEEAGNDALGGYRDWIACGLATGLVSLLLYAARMLAMEAGATGGAGAGGKFDDGNDINDGSEAEYVRASKELRYSLGMKKALRTIVEGGGNDRYSIFSVDKTFGRLMDLDEEVEQWEELRRLIMRLGGQD</sequence>
<dbReference type="PANTHER" id="PTHR24121">
    <property type="entry name" value="NO MECHANORECEPTOR POTENTIAL C, ISOFORM D-RELATED"/>
    <property type="match status" value="1"/>
</dbReference>
<organism evidence="2 3">
    <name type="scientific">Apiosordaria backusii</name>
    <dbReference type="NCBI Taxonomy" id="314023"/>
    <lineage>
        <taxon>Eukaryota</taxon>
        <taxon>Fungi</taxon>
        <taxon>Dikarya</taxon>
        <taxon>Ascomycota</taxon>
        <taxon>Pezizomycotina</taxon>
        <taxon>Sordariomycetes</taxon>
        <taxon>Sordariomycetidae</taxon>
        <taxon>Sordariales</taxon>
        <taxon>Lasiosphaeriaceae</taxon>
        <taxon>Apiosordaria</taxon>
    </lineage>
</organism>
<accession>A0AA40BNP7</accession>
<proteinExistence type="predicted"/>
<name>A0AA40BNP7_9PEZI</name>
<dbReference type="EMBL" id="JAUKTV010000005">
    <property type="protein sequence ID" value="KAK0737453.1"/>
    <property type="molecule type" value="Genomic_DNA"/>
</dbReference>
<keyword evidence="1" id="KW-0040">ANK repeat</keyword>
<protein>
    <submittedName>
        <fullName evidence="2">Uncharacterized protein</fullName>
    </submittedName>
</protein>
<dbReference type="InterPro" id="IPR002110">
    <property type="entry name" value="Ankyrin_rpt"/>
</dbReference>
<dbReference type="PROSITE" id="PS50088">
    <property type="entry name" value="ANK_REPEAT"/>
    <property type="match status" value="1"/>
</dbReference>
<dbReference type="Proteomes" id="UP001172159">
    <property type="component" value="Unassembled WGS sequence"/>
</dbReference>
<dbReference type="PROSITE" id="PS50297">
    <property type="entry name" value="ANK_REP_REGION"/>
    <property type="match status" value="1"/>
</dbReference>
<reference evidence="2" key="1">
    <citation type="submission" date="2023-06" db="EMBL/GenBank/DDBJ databases">
        <title>Genome-scale phylogeny and comparative genomics of the fungal order Sordariales.</title>
        <authorList>
            <consortium name="Lawrence Berkeley National Laboratory"/>
            <person name="Hensen N."/>
            <person name="Bonometti L."/>
            <person name="Westerberg I."/>
            <person name="Brannstrom I.O."/>
            <person name="Guillou S."/>
            <person name="Cros-Aarteil S."/>
            <person name="Calhoun S."/>
            <person name="Haridas S."/>
            <person name="Kuo A."/>
            <person name="Mondo S."/>
            <person name="Pangilinan J."/>
            <person name="Riley R."/>
            <person name="Labutti K."/>
            <person name="Andreopoulos B."/>
            <person name="Lipzen A."/>
            <person name="Chen C."/>
            <person name="Yanf M."/>
            <person name="Daum C."/>
            <person name="Ng V."/>
            <person name="Clum A."/>
            <person name="Steindorff A."/>
            <person name="Ohm R."/>
            <person name="Martin F."/>
            <person name="Silar P."/>
            <person name="Natvig D."/>
            <person name="Lalanne C."/>
            <person name="Gautier V."/>
            <person name="Ament-Velasquez S.L."/>
            <person name="Kruys A."/>
            <person name="Hutchinson M.I."/>
            <person name="Powell A.J."/>
            <person name="Barry K."/>
            <person name="Miller A.N."/>
            <person name="Grigoriev I.V."/>
            <person name="Debuchy R."/>
            <person name="Gladieux P."/>
            <person name="Thoren M.H."/>
            <person name="Johannesson H."/>
        </authorList>
    </citation>
    <scope>NUCLEOTIDE SEQUENCE</scope>
    <source>
        <strain evidence="2">CBS 540.89</strain>
    </source>
</reference>
<dbReference type="AlphaFoldDB" id="A0AA40BNP7"/>
<evidence type="ECO:0000313" key="2">
    <source>
        <dbReference type="EMBL" id="KAK0737453.1"/>
    </source>
</evidence>
<evidence type="ECO:0000256" key="1">
    <source>
        <dbReference type="PROSITE-ProRule" id="PRU00023"/>
    </source>
</evidence>
<evidence type="ECO:0000313" key="3">
    <source>
        <dbReference type="Proteomes" id="UP001172159"/>
    </source>
</evidence>
<comment type="caution">
    <text evidence="2">The sequence shown here is derived from an EMBL/GenBank/DDBJ whole genome shotgun (WGS) entry which is preliminary data.</text>
</comment>
<dbReference type="InterPro" id="IPR036770">
    <property type="entry name" value="Ankyrin_rpt-contain_sf"/>
</dbReference>
<keyword evidence="3" id="KW-1185">Reference proteome</keyword>
<feature type="repeat" description="ANK" evidence="1">
    <location>
        <begin position="84"/>
        <end position="106"/>
    </location>
</feature>
<dbReference type="SUPFAM" id="SSF48403">
    <property type="entry name" value="Ankyrin repeat"/>
    <property type="match status" value="1"/>
</dbReference>
<dbReference type="PANTHER" id="PTHR24121:SF22">
    <property type="entry name" value="PROTEIN ACCELERATED CELL DEATH 6-LIKE"/>
    <property type="match status" value="1"/>
</dbReference>
<dbReference type="Gene3D" id="1.25.40.20">
    <property type="entry name" value="Ankyrin repeat-containing domain"/>
    <property type="match status" value="1"/>
</dbReference>
<gene>
    <name evidence="2" type="ORF">B0T21DRAFT_410904</name>
</gene>